<proteinExistence type="predicted"/>
<evidence type="ECO:0000313" key="1">
    <source>
        <dbReference type="EMBL" id="RPD61713.1"/>
    </source>
</evidence>
<reference evidence="1" key="1">
    <citation type="journal article" date="2018" name="Genome Biol. Evol.">
        <title>Genomics and development of Lentinus tigrinus, a white-rot wood-decaying mushroom with dimorphic fruiting bodies.</title>
        <authorList>
            <person name="Wu B."/>
            <person name="Xu Z."/>
            <person name="Knudson A."/>
            <person name="Carlson A."/>
            <person name="Chen N."/>
            <person name="Kovaka S."/>
            <person name="LaButti K."/>
            <person name="Lipzen A."/>
            <person name="Pennachio C."/>
            <person name="Riley R."/>
            <person name="Schakwitz W."/>
            <person name="Umezawa K."/>
            <person name="Ohm R.A."/>
            <person name="Grigoriev I.V."/>
            <person name="Nagy L.G."/>
            <person name="Gibbons J."/>
            <person name="Hibbett D."/>
        </authorList>
    </citation>
    <scope>NUCLEOTIDE SEQUENCE [LARGE SCALE GENOMIC DNA]</scope>
    <source>
        <strain evidence="1">ALCF2SS1-6</strain>
    </source>
</reference>
<accession>A0A5C2SD62</accession>
<evidence type="ECO:0000313" key="2">
    <source>
        <dbReference type="Proteomes" id="UP000313359"/>
    </source>
</evidence>
<name>A0A5C2SD62_9APHY</name>
<organism evidence="1 2">
    <name type="scientific">Lentinus tigrinus ALCF2SS1-6</name>
    <dbReference type="NCBI Taxonomy" id="1328759"/>
    <lineage>
        <taxon>Eukaryota</taxon>
        <taxon>Fungi</taxon>
        <taxon>Dikarya</taxon>
        <taxon>Basidiomycota</taxon>
        <taxon>Agaricomycotina</taxon>
        <taxon>Agaricomycetes</taxon>
        <taxon>Polyporales</taxon>
        <taxon>Polyporaceae</taxon>
        <taxon>Lentinus</taxon>
    </lineage>
</organism>
<dbReference type="AlphaFoldDB" id="A0A5C2SD62"/>
<dbReference type="OrthoDB" id="3016366at2759"/>
<protein>
    <submittedName>
        <fullName evidence="1">Uncharacterized protein</fullName>
    </submittedName>
</protein>
<dbReference type="Pfam" id="PF20174">
    <property type="entry name" value="DUF6540"/>
    <property type="match status" value="1"/>
</dbReference>
<dbReference type="Proteomes" id="UP000313359">
    <property type="component" value="Unassembled WGS sequence"/>
</dbReference>
<sequence>MAISADAFENGYLLQPGTIFAALCDTGDLGKYHWLLYLCITRRTGYKFHATNQMGSIPWKYEYGPWDGPQSQRCITLTPIGRVEDWGVRSPQACVDDLHSILRNIPLTTPAVDKTTHDRFTCRTWFRAAIRKMDGMQKYVQCPDVDMLEEKLAKMAMAAELMNARDNALANPPTRIMKPTEFAAAWD</sequence>
<dbReference type="InterPro" id="IPR046670">
    <property type="entry name" value="DUF6540"/>
</dbReference>
<gene>
    <name evidence="1" type="ORF">L227DRAFT_610170</name>
</gene>
<dbReference type="EMBL" id="ML122261">
    <property type="protein sequence ID" value="RPD61713.1"/>
    <property type="molecule type" value="Genomic_DNA"/>
</dbReference>
<keyword evidence="2" id="KW-1185">Reference proteome</keyword>